<evidence type="ECO:0000256" key="1">
    <source>
        <dbReference type="SAM" id="MobiDB-lite"/>
    </source>
</evidence>
<feature type="region of interest" description="Disordered" evidence="1">
    <location>
        <begin position="1"/>
        <end position="68"/>
    </location>
</feature>
<evidence type="ECO:0000313" key="2">
    <source>
        <dbReference type="EMBL" id="EFY86695.1"/>
    </source>
</evidence>
<accession>E9EBP5</accession>
<dbReference type="InParanoid" id="E9EBP5"/>
<dbReference type="KEGG" id="maw:19251604"/>
<dbReference type="HOGENOM" id="CLU_1219937_0_0_1"/>
<dbReference type="GeneID" id="19251604"/>
<organism evidence="3">
    <name type="scientific">Metarhizium acridum (strain CQMa 102)</name>
    <dbReference type="NCBI Taxonomy" id="655827"/>
    <lineage>
        <taxon>Eukaryota</taxon>
        <taxon>Fungi</taxon>
        <taxon>Dikarya</taxon>
        <taxon>Ascomycota</taxon>
        <taxon>Pezizomycotina</taxon>
        <taxon>Sordariomycetes</taxon>
        <taxon>Hypocreomycetidae</taxon>
        <taxon>Hypocreales</taxon>
        <taxon>Clavicipitaceae</taxon>
        <taxon>Metarhizium</taxon>
    </lineage>
</organism>
<dbReference type="OrthoDB" id="10532774at2759"/>
<name>E9EBP5_METAQ</name>
<reference evidence="2 3" key="1">
    <citation type="journal article" date="2011" name="PLoS Genet.">
        <title>Genome sequencing and comparative transcriptomics of the model entomopathogenic fungi Metarhizium anisopliae and M. acridum.</title>
        <authorList>
            <person name="Gao Q."/>
            <person name="Jin K."/>
            <person name="Ying S.H."/>
            <person name="Zhang Y."/>
            <person name="Xiao G."/>
            <person name="Shang Y."/>
            <person name="Duan Z."/>
            <person name="Hu X."/>
            <person name="Xie X.Q."/>
            <person name="Zhou G."/>
            <person name="Peng G."/>
            <person name="Luo Z."/>
            <person name="Huang W."/>
            <person name="Wang B."/>
            <person name="Fang W."/>
            <person name="Wang S."/>
            <person name="Zhong Y."/>
            <person name="Ma L.J."/>
            <person name="St Leger R.J."/>
            <person name="Zhao G.P."/>
            <person name="Pei Y."/>
            <person name="Feng M.G."/>
            <person name="Xia Y."/>
            <person name="Wang C."/>
        </authorList>
    </citation>
    <scope>NUCLEOTIDE SEQUENCE [LARGE SCALE GENOMIC DNA]</scope>
    <source>
        <strain evidence="2 3">CQMa 102</strain>
    </source>
</reference>
<proteinExistence type="predicted"/>
<protein>
    <submittedName>
        <fullName evidence="2">Uncharacterized protein</fullName>
    </submittedName>
</protein>
<dbReference type="RefSeq" id="XP_007813633.1">
    <property type="nucleotide sequence ID" value="XM_007815442.1"/>
</dbReference>
<dbReference type="AlphaFoldDB" id="E9EBP5"/>
<dbReference type="Proteomes" id="UP000002499">
    <property type="component" value="Unassembled WGS sequence"/>
</dbReference>
<keyword evidence="3" id="KW-1185">Reference proteome</keyword>
<evidence type="ECO:0000313" key="3">
    <source>
        <dbReference type="Proteomes" id="UP000002499"/>
    </source>
</evidence>
<sequence>MVRKTSQQRAATNAMVSCRADNHHQDGEMPCIANRPSLPIRSLKRKHSDDSTAGGSAQRDTDSASRCRLRPIDTTSAQTTDDYNFHWNMSASFESASAYKVQGVPQEHLHWVGPAFADDLSEYSSLSTPSPALAAYMPPSSRRFGEMTLPETGRLEDAFSQSAGTCLGRRQTSYGYDGGFAGMQDRKRMDRILGNLIQTEFRQREHAKQQLAAIHNSRCNVRDGGRW</sequence>
<dbReference type="EMBL" id="GL698541">
    <property type="protein sequence ID" value="EFY86695.1"/>
    <property type="molecule type" value="Genomic_DNA"/>
</dbReference>
<gene>
    <name evidence="2" type="ORF">MAC_07293</name>
</gene>
<feature type="compositionally biased region" description="Polar residues" evidence="1">
    <location>
        <begin position="1"/>
        <end position="15"/>
    </location>
</feature>